<keyword evidence="1" id="KW-0732">Signal</keyword>
<comment type="caution">
    <text evidence="2">The sequence shown here is derived from an EMBL/GenBank/DDBJ whole genome shotgun (WGS) entry which is preliminary data.</text>
</comment>
<reference evidence="2 3" key="1">
    <citation type="submission" date="2019-04" db="EMBL/GenBank/DDBJ databases">
        <title>Draft genome of the big-headed turtle Platysternon megacephalum.</title>
        <authorList>
            <person name="Gong S."/>
        </authorList>
    </citation>
    <scope>NUCLEOTIDE SEQUENCE [LARGE SCALE GENOMIC DNA]</scope>
    <source>
        <strain evidence="2">DO16091913</strain>
        <tissue evidence="2">Muscle</tissue>
    </source>
</reference>
<gene>
    <name evidence="2" type="ORF">DR999_PMT23051</name>
</gene>
<sequence>MEFFTLCFKLVLYILLGLNHLLGDEKMLRKKKVGTVSSSGKTLLNSNTLALPGEGIPKTNVSKLEAESKARDVNFERLQSQMRTSQICPCDNTRSRLSRMLGKFRSEKLGPN</sequence>
<evidence type="ECO:0000313" key="3">
    <source>
        <dbReference type="Proteomes" id="UP000297703"/>
    </source>
</evidence>
<dbReference type="EMBL" id="QXTE01007558">
    <property type="protein sequence ID" value="TFJ95404.1"/>
    <property type="molecule type" value="Genomic_DNA"/>
</dbReference>
<evidence type="ECO:0000313" key="2">
    <source>
        <dbReference type="EMBL" id="TFJ95404.1"/>
    </source>
</evidence>
<dbReference type="GO" id="GO:0004812">
    <property type="term" value="F:aminoacyl-tRNA ligase activity"/>
    <property type="evidence" value="ECO:0007669"/>
    <property type="project" value="UniProtKB-KW"/>
</dbReference>
<dbReference type="AlphaFoldDB" id="A0A4D9DD89"/>
<accession>A0A4D9DD89</accession>
<keyword evidence="2" id="KW-0030">Aminoacyl-tRNA synthetase</keyword>
<evidence type="ECO:0000256" key="1">
    <source>
        <dbReference type="SAM" id="SignalP"/>
    </source>
</evidence>
<organism evidence="2 3">
    <name type="scientific">Platysternon megacephalum</name>
    <name type="common">big-headed turtle</name>
    <dbReference type="NCBI Taxonomy" id="55544"/>
    <lineage>
        <taxon>Eukaryota</taxon>
        <taxon>Metazoa</taxon>
        <taxon>Chordata</taxon>
        <taxon>Craniata</taxon>
        <taxon>Vertebrata</taxon>
        <taxon>Euteleostomi</taxon>
        <taxon>Archelosauria</taxon>
        <taxon>Testudinata</taxon>
        <taxon>Testudines</taxon>
        <taxon>Cryptodira</taxon>
        <taxon>Durocryptodira</taxon>
        <taxon>Testudinoidea</taxon>
        <taxon>Platysternidae</taxon>
        <taxon>Platysternon</taxon>
    </lineage>
</organism>
<feature type="chain" id="PRO_5020038221" evidence="1">
    <location>
        <begin position="24"/>
        <end position="112"/>
    </location>
</feature>
<dbReference type="Proteomes" id="UP000297703">
    <property type="component" value="Unassembled WGS sequence"/>
</dbReference>
<protein>
    <submittedName>
        <fullName evidence="2">Cysteinyl-tRNA synthetase</fullName>
    </submittedName>
</protein>
<keyword evidence="2" id="KW-0436">Ligase</keyword>
<proteinExistence type="predicted"/>
<keyword evidence="3" id="KW-1185">Reference proteome</keyword>
<name>A0A4D9DD89_9SAUR</name>
<reference evidence="2 3" key="2">
    <citation type="submission" date="2019-04" db="EMBL/GenBank/DDBJ databases">
        <title>The genome sequence of big-headed turtle.</title>
        <authorList>
            <person name="Gong S."/>
        </authorList>
    </citation>
    <scope>NUCLEOTIDE SEQUENCE [LARGE SCALE GENOMIC DNA]</scope>
    <source>
        <strain evidence="2">DO16091913</strain>
        <tissue evidence="2">Muscle</tissue>
    </source>
</reference>
<feature type="signal peptide" evidence="1">
    <location>
        <begin position="1"/>
        <end position="23"/>
    </location>
</feature>